<organism evidence="2">
    <name type="scientific">uncultured Caudovirales phage</name>
    <dbReference type="NCBI Taxonomy" id="2100421"/>
    <lineage>
        <taxon>Viruses</taxon>
        <taxon>Duplodnaviria</taxon>
        <taxon>Heunggongvirae</taxon>
        <taxon>Uroviricota</taxon>
        <taxon>Caudoviricetes</taxon>
        <taxon>Peduoviridae</taxon>
        <taxon>Maltschvirus</taxon>
        <taxon>Maltschvirus maltsch</taxon>
    </lineage>
</organism>
<protein>
    <submittedName>
        <fullName evidence="2">Azospirillum phage Cd, Gp10</fullName>
    </submittedName>
</protein>
<sequence length="91" mass="10332">MSTNNQIATIVQRIEKMEDEKTAISLDISEIYKEAKGNGFDVKILKKVIAERKKPQHERNQAQEIFDLYMSAIEGFDKTPLGAYAATVEIK</sequence>
<evidence type="ECO:0000259" key="1">
    <source>
        <dbReference type="Pfam" id="PF10073"/>
    </source>
</evidence>
<evidence type="ECO:0000313" key="2">
    <source>
        <dbReference type="EMBL" id="CAB4130720.1"/>
    </source>
</evidence>
<reference evidence="2" key="1">
    <citation type="submission" date="2020-04" db="EMBL/GenBank/DDBJ databases">
        <authorList>
            <person name="Chiriac C."/>
            <person name="Salcher M."/>
            <person name="Ghai R."/>
            <person name="Kavagutti S V."/>
        </authorList>
    </citation>
    <scope>NUCLEOTIDE SEQUENCE</scope>
</reference>
<name>A0A6J5LCQ2_9CAUD</name>
<dbReference type="InterPro" id="IPR046367">
    <property type="entry name" value="GapR-like_DNA-bd"/>
</dbReference>
<proteinExistence type="predicted"/>
<feature type="domain" description="GapR-like DNA-binding" evidence="1">
    <location>
        <begin position="4"/>
        <end position="74"/>
    </location>
</feature>
<dbReference type="Pfam" id="PF10073">
    <property type="entry name" value="GapR_DNA-bd"/>
    <property type="match status" value="1"/>
</dbReference>
<dbReference type="EMBL" id="LR796242">
    <property type="protein sequence ID" value="CAB4130720.1"/>
    <property type="molecule type" value="Genomic_DNA"/>
</dbReference>
<gene>
    <name evidence="2" type="ORF">UFOVP120_26</name>
</gene>
<dbReference type="GO" id="GO:0003677">
    <property type="term" value="F:DNA binding"/>
    <property type="evidence" value="ECO:0007669"/>
    <property type="project" value="InterPro"/>
</dbReference>
<accession>A0A6J5LCQ2</accession>